<comment type="caution">
    <text evidence="1">The sequence shown here is derived from an EMBL/GenBank/DDBJ whole genome shotgun (WGS) entry which is preliminary data.</text>
</comment>
<keyword evidence="2" id="KW-1185">Reference proteome</keyword>
<protein>
    <submittedName>
        <fullName evidence="1">Uncharacterized protein</fullName>
    </submittedName>
</protein>
<dbReference type="EMBL" id="BGZK01002543">
    <property type="protein sequence ID" value="GBP94742.1"/>
    <property type="molecule type" value="Genomic_DNA"/>
</dbReference>
<reference evidence="1 2" key="1">
    <citation type="journal article" date="2019" name="Commun. Biol.">
        <title>The bagworm genome reveals a unique fibroin gene that provides high tensile strength.</title>
        <authorList>
            <person name="Kono N."/>
            <person name="Nakamura H."/>
            <person name="Ohtoshi R."/>
            <person name="Tomita M."/>
            <person name="Numata K."/>
            <person name="Arakawa K."/>
        </authorList>
    </citation>
    <scope>NUCLEOTIDE SEQUENCE [LARGE SCALE GENOMIC DNA]</scope>
</reference>
<dbReference type="Proteomes" id="UP000299102">
    <property type="component" value="Unassembled WGS sequence"/>
</dbReference>
<gene>
    <name evidence="1" type="ORF">EVAR_52818_1</name>
</gene>
<evidence type="ECO:0000313" key="2">
    <source>
        <dbReference type="Proteomes" id="UP000299102"/>
    </source>
</evidence>
<name>A0A4C2A4Q1_EUMVA</name>
<accession>A0A4C2A4Q1</accession>
<organism evidence="1 2">
    <name type="scientific">Eumeta variegata</name>
    <name type="common">Bagworm moth</name>
    <name type="synonym">Eumeta japonica</name>
    <dbReference type="NCBI Taxonomy" id="151549"/>
    <lineage>
        <taxon>Eukaryota</taxon>
        <taxon>Metazoa</taxon>
        <taxon>Ecdysozoa</taxon>
        <taxon>Arthropoda</taxon>
        <taxon>Hexapoda</taxon>
        <taxon>Insecta</taxon>
        <taxon>Pterygota</taxon>
        <taxon>Neoptera</taxon>
        <taxon>Endopterygota</taxon>
        <taxon>Lepidoptera</taxon>
        <taxon>Glossata</taxon>
        <taxon>Ditrysia</taxon>
        <taxon>Tineoidea</taxon>
        <taxon>Psychidae</taxon>
        <taxon>Oiketicinae</taxon>
        <taxon>Eumeta</taxon>
    </lineage>
</organism>
<evidence type="ECO:0000313" key="1">
    <source>
        <dbReference type="EMBL" id="GBP94742.1"/>
    </source>
</evidence>
<proteinExistence type="predicted"/>
<sequence length="110" mass="12622">MPIDLQQWFWIRNLFQSVLECLPTVRSKVSPAEMDNLTDEESRVRSRLELVDIVIGRYKDGSIRSMSTRAETQAEASYHTASALKKTTIYTETLGRKVDAVYIRMEGPKP</sequence>
<dbReference type="AlphaFoldDB" id="A0A4C2A4Q1"/>